<feature type="domain" description="BPP" evidence="2">
    <location>
        <begin position="28"/>
        <end position="362"/>
    </location>
</feature>
<dbReference type="RefSeq" id="WP_014418150.1">
    <property type="nucleotide sequence ID" value="NZ_CP029070.1"/>
</dbReference>
<dbReference type="Gene3D" id="2.120.10.30">
    <property type="entry name" value="TolB, C-terminal domain"/>
    <property type="match status" value="1"/>
</dbReference>
<feature type="chain" id="PRO_5030007123" evidence="1">
    <location>
        <begin position="27"/>
        <end position="383"/>
    </location>
</feature>
<dbReference type="InterPro" id="IPR003431">
    <property type="entry name" value="B-propeller_Phytase"/>
</dbReference>
<evidence type="ECO:0000313" key="3">
    <source>
        <dbReference type="EMBL" id="CRL66425.1"/>
    </source>
</evidence>
<evidence type="ECO:0000256" key="1">
    <source>
        <dbReference type="SAM" id="SignalP"/>
    </source>
</evidence>
<dbReference type="Pfam" id="PF02333">
    <property type="entry name" value="Phytase"/>
    <property type="match status" value="1"/>
</dbReference>
<dbReference type="PROSITE" id="PS51662">
    <property type="entry name" value="BP_PHYTASE"/>
    <property type="match status" value="1"/>
</dbReference>
<organism evidence="3">
    <name type="scientific">Bacillus amyloliquefaciens</name>
    <name type="common">Bacillus velezensis</name>
    <dbReference type="NCBI Taxonomy" id="1390"/>
    <lineage>
        <taxon>Bacteria</taxon>
        <taxon>Bacillati</taxon>
        <taxon>Bacillota</taxon>
        <taxon>Bacilli</taxon>
        <taxon>Bacillales</taxon>
        <taxon>Bacillaceae</taxon>
        <taxon>Bacillus</taxon>
        <taxon>Bacillus amyloliquefaciens group</taxon>
    </lineage>
</organism>
<dbReference type="BRENDA" id="3.1.3.8">
    <property type="organism ID" value="630"/>
</dbReference>
<evidence type="ECO:0000259" key="2">
    <source>
        <dbReference type="PROSITE" id="PS51662"/>
    </source>
</evidence>
<feature type="signal peptide" evidence="1">
    <location>
        <begin position="1"/>
        <end position="26"/>
    </location>
</feature>
<gene>
    <name evidence="3" type="primary">phy</name>
</gene>
<dbReference type="InterPro" id="IPR011042">
    <property type="entry name" value="6-blade_b-propeller_TolB-like"/>
</dbReference>
<proteinExistence type="predicted"/>
<sequence>MNHSKTLLLTAAAGLMLTCGAVSSQAKHKLSDPYHFTVNAAAETEPVDTAGDAADDPAIWLDPKNPQNSKLITTNKKSGLVVYSLEGKTLHSYHTGKLNNVDIRYDFPLNGKKVDIAAASNRSEGKNTIEIYAIDGKNGTLQSITDPDRPIASAIDEVYGFSLYHSQKTGKYYAMVTGKEGEFEQYELNADKNGYISGKKVRAFKMNSQTEGMAADDEYGSLYIAEEDEAIWKFSAEPDGGSNGTVIDRADGRHLTPDIEGLTIYYAADGKGYLLASSQGNSSYAIYERQGQNKYVADFQITDGPETDGTSDTDGIDVLGFGLGPEYPFGLFVAQDGENIDHGQKVNQNFKMVPWERIADKIGFHPQVNKQVDPRKLTDRSGK</sequence>
<keyword evidence="1" id="KW-0732">Signal</keyword>
<dbReference type="SUPFAM" id="SSF50956">
    <property type="entry name" value="Thermostable phytase (3-phytase)"/>
    <property type="match status" value="1"/>
</dbReference>
<dbReference type="EMBL" id="LN864510">
    <property type="protein sequence ID" value="CRL66425.1"/>
    <property type="molecule type" value="Genomic_DNA"/>
</dbReference>
<dbReference type="AlphaFoldDB" id="A0A0G4QKE4"/>
<protein>
    <submittedName>
        <fullName evidence="3">Phytase</fullName>
    </submittedName>
</protein>
<dbReference type="GO" id="GO:0016158">
    <property type="term" value="F:inositol hexakisphosphate 3-phosphatase activity"/>
    <property type="evidence" value="ECO:0007669"/>
    <property type="project" value="InterPro"/>
</dbReference>
<name>A0A0G4QKE4_BACAM</name>
<accession>A0A0G4QKE4</accession>
<reference evidence="3" key="1">
    <citation type="submission" date="2015-06" db="EMBL/GenBank/DDBJ databases">
        <title>Cloning and characterization of the extremely salt-tolerant and highly thermostable phytase produced by the Bacillus amyloliquefaciens US573 strain.</title>
        <authorList>
            <person name="Boukhris I."/>
            <person name="Farhat-Khemakhem A."/>
            <person name="Blibech M."/>
            <person name="Bouchaala K."/>
            <person name="Virolle M.J."/>
            <person name="Chouayekh H."/>
        </authorList>
    </citation>
    <scope>NUCLEOTIDE SEQUENCE</scope>
    <source>
        <strain evidence="3">US573</strain>
    </source>
</reference>
<dbReference type="SMR" id="A0A0G4QKE4"/>